<protein>
    <submittedName>
        <fullName evidence="4">RasGEF domain protein</fullName>
    </submittedName>
</protein>
<sequence length="160" mass="18447">VSRLVVSEIVSRTELNDRVMCIDKWVQIANICRCLQNYNGVLQICAALVNSSVYRLRRTWERVSKQTKQSIDRLQMLVASDGRFKSMREALHRCDPPCIPYLGMYLTDLSFIEEGALNVTENNLVTDYLLDPTRLLDEEQTYQASLTIEPRQSINRQSST</sequence>
<keyword evidence="1 2" id="KW-0344">Guanine-nucleotide releasing factor</keyword>
<dbReference type="InterPro" id="IPR036964">
    <property type="entry name" value="RASGEF_cat_dom_sf"/>
</dbReference>
<keyword evidence="5" id="KW-1185">Reference proteome</keyword>
<dbReference type="InterPro" id="IPR023578">
    <property type="entry name" value="Ras_GEF_dom_sf"/>
</dbReference>
<dbReference type="GO" id="GO:0005085">
    <property type="term" value="F:guanyl-nucleotide exchange factor activity"/>
    <property type="evidence" value="ECO:0007669"/>
    <property type="project" value="UniProtKB-KW"/>
</dbReference>
<feature type="domain" description="Ras-GEF" evidence="3">
    <location>
        <begin position="1"/>
        <end position="160"/>
    </location>
</feature>
<dbReference type="InterPro" id="IPR001895">
    <property type="entry name" value="RASGEF_cat_dom"/>
</dbReference>
<accession>A0A1S8WSE0</accession>
<name>A0A1S8WSE0_OPIVI</name>
<evidence type="ECO:0000313" key="5">
    <source>
        <dbReference type="Proteomes" id="UP000243686"/>
    </source>
</evidence>
<dbReference type="PANTHER" id="PTHR23113">
    <property type="entry name" value="GUANINE NUCLEOTIDE EXCHANGE FACTOR"/>
    <property type="match status" value="1"/>
</dbReference>
<dbReference type="GO" id="GO:0005886">
    <property type="term" value="C:plasma membrane"/>
    <property type="evidence" value="ECO:0007669"/>
    <property type="project" value="TreeGrafter"/>
</dbReference>
<dbReference type="Proteomes" id="UP000243686">
    <property type="component" value="Unassembled WGS sequence"/>
</dbReference>
<evidence type="ECO:0000256" key="1">
    <source>
        <dbReference type="ARBA" id="ARBA00022658"/>
    </source>
</evidence>
<gene>
    <name evidence="4" type="ORF">X801_06931</name>
</gene>
<dbReference type="AlphaFoldDB" id="A0A1S8WSE0"/>
<evidence type="ECO:0000259" key="3">
    <source>
        <dbReference type="PROSITE" id="PS50009"/>
    </source>
</evidence>
<dbReference type="PANTHER" id="PTHR23113:SF99">
    <property type="entry name" value="RASGEF DOMAIN-CONTAINING PROTEIN"/>
    <property type="match status" value="1"/>
</dbReference>
<organism evidence="4 5">
    <name type="scientific">Opisthorchis viverrini</name>
    <name type="common">Southeast Asian liver fluke</name>
    <dbReference type="NCBI Taxonomy" id="6198"/>
    <lineage>
        <taxon>Eukaryota</taxon>
        <taxon>Metazoa</taxon>
        <taxon>Spiralia</taxon>
        <taxon>Lophotrochozoa</taxon>
        <taxon>Platyhelminthes</taxon>
        <taxon>Trematoda</taxon>
        <taxon>Digenea</taxon>
        <taxon>Opisthorchiida</taxon>
        <taxon>Opisthorchiata</taxon>
        <taxon>Opisthorchiidae</taxon>
        <taxon>Opisthorchis</taxon>
    </lineage>
</organism>
<evidence type="ECO:0000313" key="4">
    <source>
        <dbReference type="EMBL" id="OON17234.1"/>
    </source>
</evidence>
<dbReference type="SMART" id="SM00147">
    <property type="entry name" value="RasGEF"/>
    <property type="match status" value="1"/>
</dbReference>
<dbReference type="SUPFAM" id="SSF48366">
    <property type="entry name" value="Ras GEF"/>
    <property type="match status" value="1"/>
</dbReference>
<dbReference type="GO" id="GO:0007265">
    <property type="term" value="P:Ras protein signal transduction"/>
    <property type="evidence" value="ECO:0007669"/>
    <property type="project" value="TreeGrafter"/>
</dbReference>
<feature type="non-terminal residue" evidence="4">
    <location>
        <position position="1"/>
    </location>
</feature>
<dbReference type="Gene3D" id="1.10.840.10">
    <property type="entry name" value="Ras guanine-nucleotide exchange factors catalytic domain"/>
    <property type="match status" value="1"/>
</dbReference>
<dbReference type="Pfam" id="PF00617">
    <property type="entry name" value="RasGEF"/>
    <property type="match status" value="1"/>
</dbReference>
<dbReference type="EMBL" id="KV895674">
    <property type="protein sequence ID" value="OON17234.1"/>
    <property type="molecule type" value="Genomic_DNA"/>
</dbReference>
<dbReference type="PROSITE" id="PS50009">
    <property type="entry name" value="RASGEF_CAT"/>
    <property type="match status" value="1"/>
</dbReference>
<evidence type="ECO:0000256" key="2">
    <source>
        <dbReference type="PROSITE-ProRule" id="PRU00168"/>
    </source>
</evidence>
<reference evidence="4 5" key="1">
    <citation type="submission" date="2015-03" db="EMBL/GenBank/DDBJ databases">
        <title>Draft genome of the nematode, Opisthorchis viverrini.</title>
        <authorList>
            <person name="Mitreva M."/>
        </authorList>
    </citation>
    <scope>NUCLEOTIDE SEQUENCE [LARGE SCALE GENOMIC DNA]</scope>
    <source>
        <strain evidence="4">Khon Kaen</strain>
    </source>
</reference>
<proteinExistence type="predicted"/>
<dbReference type="InterPro" id="IPR008937">
    <property type="entry name" value="Ras-like_GEF"/>
</dbReference>
<feature type="non-terminal residue" evidence="4">
    <location>
        <position position="160"/>
    </location>
</feature>